<dbReference type="RefSeq" id="WP_200268320.1">
    <property type="nucleotide sequence ID" value="NZ_JAENIJ010000006.1"/>
</dbReference>
<feature type="region of interest" description="Disordered" evidence="1">
    <location>
        <begin position="31"/>
        <end position="52"/>
    </location>
</feature>
<evidence type="ECO:0000313" key="3">
    <source>
        <dbReference type="Proteomes" id="UP000603141"/>
    </source>
</evidence>
<evidence type="ECO:0000256" key="1">
    <source>
        <dbReference type="SAM" id="MobiDB-lite"/>
    </source>
</evidence>
<feature type="compositionally biased region" description="Polar residues" evidence="1">
    <location>
        <begin position="38"/>
        <end position="52"/>
    </location>
</feature>
<sequence>MKSHLFTALISLSIGIGIGWVALGGAQQSPIATKPESSRSSRPRNVQISSSPSLTLSRIRDVTMPLSKSELPSAVIRLAMQGGIRGINQGDATRLKSLIKSWYADDPDGFLAWLDTLPDSPDRQFFFEQVLPDLASKDIRQAVDLLDRYSCTDSTEIQIPYDLFDRALAEDPELLGRAIVATACKNNTSSGWNVNFPVGFDYSGFMQQLKGSLQELDASRDKNELPARLGAYPANLLQSWISEDPQAAFDWCLTTEGETWKNQAPGQYSLQSFFGDYARVADAESLGQFTAEYYSKAENPAAAVSEVWTALATRPDSVTIDSFLEQASPDTPANTLIEQLLTTTANRSGGSSDVLRRELLSKLSPAERATFLQQPEVQSRIPSATRLDWERAGLIPPRP</sequence>
<gene>
    <name evidence="2" type="ORF">JIN85_05215</name>
</gene>
<reference evidence="2" key="1">
    <citation type="submission" date="2021-01" db="EMBL/GenBank/DDBJ databases">
        <title>Modified the classification status of verrucomicrobia.</title>
        <authorList>
            <person name="Feng X."/>
        </authorList>
    </citation>
    <scope>NUCLEOTIDE SEQUENCE</scope>
    <source>
        <strain evidence="2">KCTC 22041</strain>
    </source>
</reference>
<proteinExistence type="predicted"/>
<evidence type="ECO:0000313" key="2">
    <source>
        <dbReference type="EMBL" id="MBK1881802.1"/>
    </source>
</evidence>
<dbReference type="AlphaFoldDB" id="A0A934S8U2"/>
<dbReference type="EMBL" id="JAENIJ010000006">
    <property type="protein sequence ID" value="MBK1881802.1"/>
    <property type="molecule type" value="Genomic_DNA"/>
</dbReference>
<organism evidence="2 3">
    <name type="scientific">Luteolibacter pohnpeiensis</name>
    <dbReference type="NCBI Taxonomy" id="454153"/>
    <lineage>
        <taxon>Bacteria</taxon>
        <taxon>Pseudomonadati</taxon>
        <taxon>Verrucomicrobiota</taxon>
        <taxon>Verrucomicrobiia</taxon>
        <taxon>Verrucomicrobiales</taxon>
        <taxon>Verrucomicrobiaceae</taxon>
        <taxon>Luteolibacter</taxon>
    </lineage>
</organism>
<dbReference type="Proteomes" id="UP000603141">
    <property type="component" value="Unassembled WGS sequence"/>
</dbReference>
<accession>A0A934S8U2</accession>
<keyword evidence="3" id="KW-1185">Reference proteome</keyword>
<protein>
    <submittedName>
        <fullName evidence="2">Uncharacterized protein</fullName>
    </submittedName>
</protein>
<name>A0A934S8U2_9BACT</name>
<comment type="caution">
    <text evidence="2">The sequence shown here is derived from an EMBL/GenBank/DDBJ whole genome shotgun (WGS) entry which is preliminary data.</text>
</comment>